<evidence type="ECO:0000313" key="1">
    <source>
        <dbReference type="EMBL" id="SGY41814.1"/>
    </source>
</evidence>
<gene>
    <name evidence="1" type="primary">BQ5605_C003g02565</name>
    <name evidence="1" type="ORF">BQ5605_C003G02565</name>
</gene>
<evidence type="ECO:0000313" key="2">
    <source>
        <dbReference type="Proteomes" id="UP000249464"/>
    </source>
</evidence>
<accession>A0A2X0M1Y8</accession>
<dbReference type="Proteomes" id="UP000249464">
    <property type="component" value="Unassembled WGS sequence"/>
</dbReference>
<name>A0A2X0M1Y8_9BASI</name>
<organism evidence="1 2">
    <name type="scientific">Microbotryum silenes-dioicae</name>
    <dbReference type="NCBI Taxonomy" id="796604"/>
    <lineage>
        <taxon>Eukaryota</taxon>
        <taxon>Fungi</taxon>
        <taxon>Dikarya</taxon>
        <taxon>Basidiomycota</taxon>
        <taxon>Pucciniomycotina</taxon>
        <taxon>Microbotryomycetes</taxon>
        <taxon>Microbotryales</taxon>
        <taxon>Microbotryaceae</taxon>
        <taxon>Microbotryum</taxon>
    </lineage>
</organism>
<dbReference type="EMBL" id="FQNC01000042">
    <property type="protein sequence ID" value="SGY41814.1"/>
    <property type="molecule type" value="Genomic_DNA"/>
</dbReference>
<protein>
    <submittedName>
        <fullName evidence="1">BQ5605_C003g02565 protein</fullName>
    </submittedName>
</protein>
<dbReference type="AlphaFoldDB" id="A0A2X0M1Y8"/>
<sequence>MCKAYRAKDDDGKIGTGVLARANVKPSLALTLARSFARETLFYQHVFPHLPDHLRKNLPQYHSTHRRTNGNGYVMVSEDLGTMMNELSDFYGTPGQLWEVPKGRRTESSHNYDADEMNEMTSVAHCR</sequence>
<keyword evidence="2" id="KW-1185">Reference proteome</keyword>
<reference evidence="1 2" key="1">
    <citation type="submission" date="2016-11" db="EMBL/GenBank/DDBJ databases">
        <authorList>
            <person name="Jaros S."/>
            <person name="Januszkiewicz K."/>
            <person name="Wedrychowicz H."/>
        </authorList>
    </citation>
    <scope>NUCLEOTIDE SEQUENCE [LARGE SCALE GENOMIC DNA]</scope>
</reference>
<proteinExistence type="predicted"/>